<dbReference type="InterPro" id="IPR025657">
    <property type="entry name" value="RadC_JAB"/>
</dbReference>
<dbReference type="PANTHER" id="PTHR44068:SF11">
    <property type="entry name" value="GERANYL DIPHOSPHATE 2-C-METHYLTRANSFERASE"/>
    <property type="match status" value="1"/>
</dbReference>
<dbReference type="Pfam" id="PF13649">
    <property type="entry name" value="Methyltransf_25"/>
    <property type="match status" value="1"/>
</dbReference>
<accession>A0A6M3J658</accession>
<dbReference type="Gene3D" id="3.40.50.150">
    <property type="entry name" value="Vaccinia Virus protein VP39"/>
    <property type="match status" value="1"/>
</dbReference>
<dbReference type="NCBIfam" id="NF032893">
    <property type="entry name" value="tail-700"/>
    <property type="match status" value="1"/>
</dbReference>
<sequence length="3123" mass="344849">MSFNLPEGWIDVTDQYTAPPPMDLPEGWVDITEQYAPDRAASDYFTDTVIDLGKGVVGLGESAVGLANVFTGNLAGRGLAAVGYDPVATKKILESGYSPARALANKNVEEAKGFVDTVIALVNNPSVAVGGVVESAPGMLTIMGATRSFALKAMAEAGVKRGTPEAAAFLNSIKSKLLAVGATAEGAQSTGTIQEQGRQVGKDWSETVLPATVAGAGTAGISFLGGKFLPDVEVNAAIARLGGGVKGKSTLLQMGKIVAKTMFKEGVLEEMPQSWQEQIFTNLALGKPWDEGISEAAAQGLVIGTLNAGPLAVSTEIRNRMGAQPAPGQPAPAAEPPVSLPGVPPGAAPIIDRGTGKLSPEFFRDVQQSILDGHDREGQPFTKEGAREILDDYRNKPGADPISVKYFETMLGPVEAKLPVPFEPDVPINIQGPTPQESLSGFRTFLEQGPEIADITLQKNDILAVHPRLADDLNKVIVEYEASKPLTPIPTPVPTPVVPRPEPGTPSFIQNRIHQLGSIEAVNRAYPTNRDVDQYARMMAPKILGAVAQIPVRTTMPTLEETRREPVLEVETPVPPRPTPIVQPGATPGGKQIGEAINFADLPDYAKGAIHSSTMERLTNSGTPLPDKAPYIGSVWNKETVPIESLDLNFDQFTHRGSRTKGPIVVRFDGEVIDGNNRLYEAVQRGDKTIEVYRESPSPLPEAGATPGGKQPSEKVIPYAERSPEEKAAINNYNKKMDSDEWIKAYEDETDMQHFTKEEGHSPLADELVRDLERDGLKKGAKIAEIGSGQGRDAIYLAKKGHEVNGIDVSDKAVEIATKEARGLTALFSVGDAERLPFESDSQDAVYSIAALHGTPIKFTFNEIFRVLKPGGQAKLFLYTRTKTGSKWISYWTPGEIKQYAKENGFKIEKFREGHDTEPIDIPGIAGKVEQETHLVVTTLRKPKSAPVSTWEPLPILIKAREVWKNSELANDPVAIRKYKDDLRAYRVNIARDLESQYDIGGADASDIAETLIQSDKTLPAVLKDYPELQKPASGYYPALEKKATREAAIAAKQPHEMTKAEYRHFENTPKVEAIQNAIKQGKKIVIATQYRATRLTKPEHIRIGVAGSAMIPEGKRWVALVDELLDNAAAQAGVKIPPIQDKVYHRELVKKALKEGKAIPPEVMAEYPKLKAIAKVREKKAKAARIPRSQNPMAAVAAEIKKKGRLQLGAKQTPTRAKYGFLADYTKQDAKALNKMYPTILSSTGTLKLDDIAEGFGYNSSDELFQALMYPDRPIVRKGEAPSESDIEREAREHAVQAQEAYDDERRRERAEFVRILAGRGEGIPDIVQSAIAKIEAVEELTAEEKQALTELADKWAKAESDTERLALENETGDIGFGEEFTPTKESYIGKKETQDLGKELSAANTFDLTAAPGEIFHGEISKKNMTETESLLKIGEMVPSFTVSEKGLTRNPRRVYNTGQGGLFDELPETGAVRTEAGATTPNERIGGREIPAAGGRVLPFTPPGILPSVKSEPIGTWETSRNKIASAEDAAVIARDGLGRDAQETLVAIVTDKDGNILAINQHTIGAPALSYVFPYMLSGQILNVPGAQKVWLVHNHPSGMVRLSTEDTTVEERIRDLIQESGIESMPIIAVTPRAFSNDPYNTHPLPQKESKTFILNVLGRKFDIPPEGMGQLNSPGETEVFGRMYLPDGGLILLSRQREPVAIVSIDNYSKLRPLHTEILREVEKRNAVDLVVYDGNRIMTPSDVDNIVNFALSTGLDLTTIYDKAGDHHQVIKGLMDSGREELARGMKKQFYMAEPGRLGEEPTRSPQEQALVDAVDVMRTDEPAKGFSPEQIALAYEKATGEPFPYRFLFPKLQALGTTISFDSGKIENKTGAAAVYDADTNQIIFNEPTMGFATDPIAKYNEIVGHEGIHAIVINLRKTNPHAYALLKERLNGFMKEVQPHIEKADYMTQRMLGIITEKNAVDEIVNLAFTNPGFAKWLDSLPSTTGVKESQTLWGKLKEIILKAIGRVTAATQTKLDELNQIMDSVMLETPETTPKAVGGEWYVTGLTHQGEVSSSRSMWVSKDIDQAKYFSLEKTTGGRGQVVYSRPKEGSKILDLADEKQLMEFKEKVAALRDSDSYGLRSVIEEAEQYQPLEDLLHPADLVDEGGLWDRTAFKNAIWEEYGYDFVKTHDGGIFLNTESAEIKTHLPKPSRPPEVGGHIQYAVQRILENKEGYKPAEPSEENPKTPSAITKAIRNETDIMVQDIVRRFTPDVHKLGGLKKLITSPEWYDHPVASRIVRLFVRDRHEIRNEVMQRLNNLDSPDITENTLGALQIKLKNKGLNWKQKMSGQTSQEYKDYGKILDEADIDNVEYSEDNLRHQGYSEDTIQLWKFTRNAYDSALDVQMKPLEDWIEQIKEEAAFKGQSPVDFSPIYKTLRGALAQMGQLRGTYAPRIREGNWAVTASRPMTEAREGEKEYYREHRNSFKAAERLARKMRAEGWTVREPVEVAKLPESVYQDTKTASVVKLLEAALEKMGSSPQTEKFNEELLRNVADEIKARGGRSSMIGRREGNVVKGYITDPNERTTVYLNRVANTYAKSIVAQRANEELLGTMIKGRRFGGINPKTEPEVYTTMKDYLEEQLRNADAADRTIGFLKSLATMKFLGFNTRSAVVNMTSIVTTSPGAIHQYVGDGKLGLMKIQRYLAVAGKDTAKFMAGKFTGTADDMKFLQEQKSKGWDDPQYTRDMTTQMGKLENRTWAAMMDAAMYMFGKTEQWNRITTMLASYRLARGIGKDHAEASELAKTASDKSQGIYGRETLPSVAWGRSGLAKGAQMAYVYQKFAHNYLQMLNDLGFKKHNYKAFFYTLLAPTVISGLTAFPLANVTIIPLIGLILTLAGLKDEDEDTKKWIWDVTRKHLGRGAEAAGRYGVMGALGMDISGSLSIGVGIPRDAWEWAGPIGGFAKDFTEAGKQIGKGNYARSLESVMPAGLANVVKAYRESEEGVTTRKGFRVWDERGKPFTPTAAETAMRVAGFRSSRQAVVTEQLHEAKQQAAGFAEKRNSIYERYRAYLARPESKRTEKEHREIREAVRDYNKQRRDLKLTKEVSEIVFSEMRTRIAKQMRQPNKKTKAMLQ</sequence>
<keyword evidence="5" id="KW-0489">Methyltransferase</keyword>
<keyword evidence="1" id="KW-0175">Coiled coil</keyword>
<name>A0A6M3J658_9ZZZZ</name>
<dbReference type="Pfam" id="PF04002">
    <property type="entry name" value="RadC"/>
    <property type="match status" value="1"/>
</dbReference>
<feature type="domain" description="Methyltransferase" evidence="4">
    <location>
        <begin position="783"/>
        <end position="872"/>
    </location>
</feature>
<evidence type="ECO:0000256" key="1">
    <source>
        <dbReference type="SAM" id="Coils"/>
    </source>
</evidence>
<evidence type="ECO:0000259" key="3">
    <source>
        <dbReference type="Pfam" id="PF04002"/>
    </source>
</evidence>
<organism evidence="5">
    <name type="scientific">viral metagenome</name>
    <dbReference type="NCBI Taxonomy" id="1070528"/>
    <lineage>
        <taxon>unclassified sequences</taxon>
        <taxon>metagenomes</taxon>
        <taxon>organismal metagenomes</taxon>
    </lineage>
</organism>
<evidence type="ECO:0000259" key="4">
    <source>
        <dbReference type="Pfam" id="PF13649"/>
    </source>
</evidence>
<protein>
    <submittedName>
        <fullName evidence="5">Putative methyltransferase</fullName>
    </submittedName>
</protein>
<evidence type="ECO:0000256" key="2">
    <source>
        <dbReference type="SAM" id="MobiDB-lite"/>
    </source>
</evidence>
<proteinExistence type="predicted"/>
<dbReference type="GO" id="GO:0032259">
    <property type="term" value="P:methylation"/>
    <property type="evidence" value="ECO:0007669"/>
    <property type="project" value="UniProtKB-KW"/>
</dbReference>
<dbReference type="InterPro" id="IPR041698">
    <property type="entry name" value="Methyltransf_25"/>
</dbReference>
<dbReference type="InterPro" id="IPR029063">
    <property type="entry name" value="SAM-dependent_MTases_sf"/>
</dbReference>
<feature type="coiled-coil region" evidence="1">
    <location>
        <begin position="3065"/>
        <end position="3092"/>
    </location>
</feature>
<dbReference type="PANTHER" id="PTHR44068">
    <property type="entry name" value="ZGC:194242"/>
    <property type="match status" value="1"/>
</dbReference>
<reference evidence="5" key="1">
    <citation type="submission" date="2020-03" db="EMBL/GenBank/DDBJ databases">
        <title>The deep terrestrial virosphere.</title>
        <authorList>
            <person name="Holmfeldt K."/>
            <person name="Nilsson E."/>
            <person name="Simone D."/>
            <person name="Lopez-Fernandez M."/>
            <person name="Wu X."/>
            <person name="de Brujin I."/>
            <person name="Lundin D."/>
            <person name="Andersson A."/>
            <person name="Bertilsson S."/>
            <person name="Dopson M."/>
        </authorList>
    </citation>
    <scope>NUCLEOTIDE SEQUENCE</scope>
    <source>
        <strain evidence="5">MM415B00400</strain>
    </source>
</reference>
<dbReference type="Gene3D" id="3.40.140.10">
    <property type="entry name" value="Cytidine Deaminase, domain 2"/>
    <property type="match status" value="1"/>
</dbReference>
<dbReference type="InterPro" id="IPR050447">
    <property type="entry name" value="Erg6_SMT_methyltransf"/>
</dbReference>
<dbReference type="InterPro" id="IPR020891">
    <property type="entry name" value="UPF0758_CS"/>
</dbReference>
<feature type="region of interest" description="Disordered" evidence="2">
    <location>
        <begin position="563"/>
        <end position="588"/>
    </location>
</feature>
<dbReference type="GO" id="GO:0008168">
    <property type="term" value="F:methyltransferase activity"/>
    <property type="evidence" value="ECO:0007669"/>
    <property type="project" value="UniProtKB-KW"/>
</dbReference>
<evidence type="ECO:0000313" key="5">
    <source>
        <dbReference type="EMBL" id="QJA65376.1"/>
    </source>
</evidence>
<dbReference type="CDD" id="cd02440">
    <property type="entry name" value="AdoMet_MTases"/>
    <property type="match status" value="1"/>
</dbReference>
<dbReference type="EMBL" id="MT141537">
    <property type="protein sequence ID" value="QJA65376.1"/>
    <property type="molecule type" value="Genomic_DNA"/>
</dbReference>
<gene>
    <name evidence="5" type="ORF">MM415B00400_0031</name>
</gene>
<dbReference type="SUPFAM" id="SSF53335">
    <property type="entry name" value="S-adenosyl-L-methionine-dependent methyltransferases"/>
    <property type="match status" value="1"/>
</dbReference>
<feature type="domain" description="RadC-like JAB" evidence="3">
    <location>
        <begin position="1528"/>
        <end position="1636"/>
    </location>
</feature>
<keyword evidence="5" id="KW-0808">Transferase</keyword>
<dbReference type="PROSITE" id="PS01302">
    <property type="entry name" value="UPF0758"/>
    <property type="match status" value="1"/>
</dbReference>